<dbReference type="InterPro" id="IPR036388">
    <property type="entry name" value="WH-like_DNA-bd_sf"/>
</dbReference>
<keyword evidence="6" id="KW-1185">Reference proteome</keyword>
<keyword evidence="3" id="KW-0804">Transcription</keyword>
<dbReference type="Pfam" id="PF12802">
    <property type="entry name" value="MarR_2"/>
    <property type="match status" value="1"/>
</dbReference>
<dbReference type="SMART" id="SM00347">
    <property type="entry name" value="HTH_MARR"/>
    <property type="match status" value="1"/>
</dbReference>
<name>A0A931G1G2_9ACTN</name>
<dbReference type="PROSITE" id="PS50995">
    <property type="entry name" value="HTH_MARR_2"/>
    <property type="match status" value="1"/>
</dbReference>
<dbReference type="Gene3D" id="1.10.10.10">
    <property type="entry name" value="Winged helix-like DNA-binding domain superfamily/Winged helix DNA-binding domain"/>
    <property type="match status" value="1"/>
</dbReference>
<feature type="domain" description="HTH marR-type" evidence="4">
    <location>
        <begin position="5"/>
        <end position="137"/>
    </location>
</feature>
<dbReference type="InterPro" id="IPR023187">
    <property type="entry name" value="Tscrpt_reg_MarR-type_CS"/>
</dbReference>
<dbReference type="EMBL" id="JADQTO010000024">
    <property type="protein sequence ID" value="MBG0566985.1"/>
    <property type="molecule type" value="Genomic_DNA"/>
</dbReference>
<dbReference type="InterPro" id="IPR036390">
    <property type="entry name" value="WH_DNA-bd_sf"/>
</dbReference>
<reference evidence="5" key="1">
    <citation type="submission" date="2020-11" db="EMBL/GenBank/DDBJ databases">
        <title>Isolation and identification of active actinomycetes.</title>
        <authorList>
            <person name="Sun X."/>
        </authorList>
    </citation>
    <scope>NUCLEOTIDE SEQUENCE</scope>
    <source>
        <strain evidence="5">NEAU-A11</strain>
    </source>
</reference>
<dbReference type="InterPro" id="IPR000835">
    <property type="entry name" value="HTH_MarR-typ"/>
</dbReference>
<evidence type="ECO:0000313" key="5">
    <source>
        <dbReference type="EMBL" id="MBG0566985.1"/>
    </source>
</evidence>
<evidence type="ECO:0000256" key="1">
    <source>
        <dbReference type="ARBA" id="ARBA00023015"/>
    </source>
</evidence>
<evidence type="ECO:0000256" key="3">
    <source>
        <dbReference type="ARBA" id="ARBA00023163"/>
    </source>
</evidence>
<evidence type="ECO:0000259" key="4">
    <source>
        <dbReference type="PROSITE" id="PS50995"/>
    </source>
</evidence>
<accession>A0A931G1G2</accession>
<dbReference type="GO" id="GO:0003677">
    <property type="term" value="F:DNA binding"/>
    <property type="evidence" value="ECO:0007669"/>
    <property type="project" value="UniProtKB-KW"/>
</dbReference>
<dbReference type="AlphaFoldDB" id="A0A931G1G2"/>
<dbReference type="Proteomes" id="UP000598146">
    <property type="component" value="Unassembled WGS sequence"/>
</dbReference>
<dbReference type="PANTHER" id="PTHR33164">
    <property type="entry name" value="TRANSCRIPTIONAL REGULATOR, MARR FAMILY"/>
    <property type="match status" value="1"/>
</dbReference>
<gene>
    <name evidence="5" type="ORF">I4J89_36605</name>
</gene>
<protein>
    <submittedName>
        <fullName evidence="5">MarR family transcriptional regulator</fullName>
    </submittedName>
</protein>
<keyword evidence="1" id="KW-0805">Transcription regulation</keyword>
<dbReference type="GO" id="GO:0006950">
    <property type="term" value="P:response to stress"/>
    <property type="evidence" value="ECO:0007669"/>
    <property type="project" value="TreeGrafter"/>
</dbReference>
<keyword evidence="2" id="KW-0238">DNA-binding</keyword>
<evidence type="ECO:0000313" key="6">
    <source>
        <dbReference type="Proteomes" id="UP000598146"/>
    </source>
</evidence>
<dbReference type="PROSITE" id="PS01117">
    <property type="entry name" value="HTH_MARR_1"/>
    <property type="match status" value="1"/>
</dbReference>
<dbReference type="RefSeq" id="WP_196418761.1">
    <property type="nucleotide sequence ID" value="NZ_JADQTO010000024.1"/>
</dbReference>
<sequence length="142" mass="15540">MDDSEICLSFLVRQAWLNMRSAVDDALAPHGLSVAQYATLLVLDEQPGASIADVARVVASTRQSANELLAGMERAGLVERRPHSRDRRTQELNLTALGRQRLKAAKPSVHAREGELEAALDARERAAARTWLAHMARAGHLP</sequence>
<proteinExistence type="predicted"/>
<evidence type="ECO:0000256" key="2">
    <source>
        <dbReference type="ARBA" id="ARBA00023125"/>
    </source>
</evidence>
<dbReference type="SUPFAM" id="SSF46785">
    <property type="entry name" value="Winged helix' DNA-binding domain"/>
    <property type="match status" value="1"/>
</dbReference>
<dbReference type="GO" id="GO:0003700">
    <property type="term" value="F:DNA-binding transcription factor activity"/>
    <property type="evidence" value="ECO:0007669"/>
    <property type="project" value="InterPro"/>
</dbReference>
<dbReference type="PANTHER" id="PTHR33164:SF43">
    <property type="entry name" value="HTH-TYPE TRANSCRIPTIONAL REPRESSOR YETL"/>
    <property type="match status" value="1"/>
</dbReference>
<dbReference type="InterPro" id="IPR039422">
    <property type="entry name" value="MarR/SlyA-like"/>
</dbReference>
<organism evidence="5 6">
    <name type="scientific">Actinoplanes aureus</name>
    <dbReference type="NCBI Taxonomy" id="2792083"/>
    <lineage>
        <taxon>Bacteria</taxon>
        <taxon>Bacillati</taxon>
        <taxon>Actinomycetota</taxon>
        <taxon>Actinomycetes</taxon>
        <taxon>Micromonosporales</taxon>
        <taxon>Micromonosporaceae</taxon>
        <taxon>Actinoplanes</taxon>
    </lineage>
</organism>
<comment type="caution">
    <text evidence="5">The sequence shown here is derived from an EMBL/GenBank/DDBJ whole genome shotgun (WGS) entry which is preliminary data.</text>
</comment>